<evidence type="ECO:0000313" key="1">
    <source>
        <dbReference type="EMBL" id="MBE6421816.1"/>
    </source>
</evidence>
<dbReference type="EMBL" id="SUVG01000008">
    <property type="protein sequence ID" value="MBE6421816.1"/>
    <property type="molecule type" value="Genomic_DNA"/>
</dbReference>
<proteinExistence type="predicted"/>
<dbReference type="Proteomes" id="UP000725649">
    <property type="component" value="Unassembled WGS sequence"/>
</dbReference>
<protein>
    <submittedName>
        <fullName evidence="1">Uncharacterized protein</fullName>
    </submittedName>
</protein>
<reference evidence="1" key="1">
    <citation type="submission" date="2019-04" db="EMBL/GenBank/DDBJ databases">
        <title>Evolution of Biomass-Degrading Anaerobic Consortia Revealed by Metagenomics.</title>
        <authorList>
            <person name="Peng X."/>
        </authorList>
    </citation>
    <scope>NUCLEOTIDE SEQUENCE</scope>
    <source>
        <strain evidence="1">SIG66</strain>
    </source>
</reference>
<dbReference type="AlphaFoldDB" id="A0A928DQW9"/>
<comment type="caution">
    <text evidence="1">The sequence shown here is derived from an EMBL/GenBank/DDBJ whole genome shotgun (WGS) entry which is preliminary data.</text>
</comment>
<organism evidence="1 2">
    <name type="scientific">Candidatus Avelusimicrobium gallicola</name>
    <dbReference type="NCBI Taxonomy" id="2562704"/>
    <lineage>
        <taxon>Bacteria</taxon>
        <taxon>Pseudomonadati</taxon>
        <taxon>Elusimicrobiota</taxon>
        <taxon>Elusimicrobia</taxon>
        <taxon>Elusimicrobiales</taxon>
        <taxon>Elusimicrobiaceae</taxon>
        <taxon>Candidatus Avelusimicrobium</taxon>
    </lineage>
</organism>
<name>A0A928DQW9_9BACT</name>
<gene>
    <name evidence="1" type="ORF">E7027_06830</name>
</gene>
<sequence length="300" mass="33980">MLCSFLALPCLGQPKANIAKKIVVSASGKVGGLTAEQFIKNTMANPSFTKGLSAVQQQELAQSLQLALSRQILHAKVPPVLPSVTRLSVHRATQIVGEDYLHAVWSLDDAMGNTVAYLKMGNLSEIERTKEFHETVKDLIPQFDLIDIEYPLVLEEGERAFPPAVEKKIKSDFDTDFFRRYVRESQTRAITPFLLSVVDTRGVTFSKQYHWNNPKLSLSILKDKPITAEEWAQVRGFVRAFNAAGFFHGDIPRNFHLRRGSDGRLKVTILDFERNTTNLNDELFFDEWEELLLEQDCLVL</sequence>
<evidence type="ECO:0000313" key="2">
    <source>
        <dbReference type="Proteomes" id="UP000725649"/>
    </source>
</evidence>
<accession>A0A928DQW9</accession>